<evidence type="ECO:0000256" key="6">
    <source>
        <dbReference type="ARBA" id="ARBA00022801"/>
    </source>
</evidence>
<dbReference type="AlphaFoldDB" id="L2GSE2"/>
<dbReference type="GO" id="GO:0046033">
    <property type="term" value="P:AMP metabolic process"/>
    <property type="evidence" value="ECO:0007669"/>
    <property type="project" value="TreeGrafter"/>
</dbReference>
<feature type="region of interest" description="Disordered" evidence="11">
    <location>
        <begin position="563"/>
        <end position="608"/>
    </location>
</feature>
<reference evidence="13" key="1">
    <citation type="submission" date="2011-03" db="EMBL/GenBank/DDBJ databases">
        <title>The genome sequence of Vavraia culicis strain floridensis.</title>
        <authorList>
            <consortium name="The Broad Institute Genome Sequencing Platform"/>
            <person name="Cuomo C."/>
            <person name="Becnel J."/>
            <person name="Sanscrainte N."/>
            <person name="Young S.K."/>
            <person name="Zeng Q."/>
            <person name="Gargeya S."/>
            <person name="Fitzgerald M."/>
            <person name="Haas B."/>
            <person name="Abouelleil A."/>
            <person name="Alvarado L."/>
            <person name="Arachchi H.M."/>
            <person name="Berlin A."/>
            <person name="Chapman S.B."/>
            <person name="Gearin G."/>
            <person name="Goldberg J."/>
            <person name="Griggs A."/>
            <person name="Gujja S."/>
            <person name="Hansen M."/>
            <person name="Heiman D."/>
            <person name="Howarth C."/>
            <person name="Larimer J."/>
            <person name="Lui A."/>
            <person name="MacDonald P.J.P."/>
            <person name="McCowen C."/>
            <person name="Montmayeur A."/>
            <person name="Murphy C."/>
            <person name="Neiman D."/>
            <person name="Pearson M."/>
            <person name="Priest M."/>
            <person name="Roberts A."/>
            <person name="Saif S."/>
            <person name="Shea T."/>
            <person name="Sisk P."/>
            <person name="Stolte C."/>
            <person name="Sykes S."/>
            <person name="Wortman J."/>
            <person name="Nusbaum C."/>
            <person name="Birren B."/>
        </authorList>
    </citation>
    <scope>NUCLEOTIDE SEQUENCE [LARGE SCALE GENOMIC DNA]</scope>
    <source>
        <strain evidence="13">floridensis</strain>
    </source>
</reference>
<keyword evidence="6" id="KW-0378">Hydrolase</keyword>
<dbReference type="VEuPathDB" id="MicrosporidiaDB:VCUG_02511"/>
<name>L2GSE2_VAVCU</name>
<dbReference type="STRING" id="948595.L2GSE2"/>
<evidence type="ECO:0000256" key="10">
    <source>
        <dbReference type="ARBA" id="ARBA00078830"/>
    </source>
</evidence>
<dbReference type="FunCoup" id="L2GSE2">
    <property type="interactions" value="84"/>
</dbReference>
<dbReference type="Gene3D" id="4.10.800.20">
    <property type="match status" value="1"/>
</dbReference>
<dbReference type="PROSITE" id="PS00485">
    <property type="entry name" value="A_DEAMINASE"/>
    <property type="match status" value="1"/>
</dbReference>
<evidence type="ECO:0000256" key="4">
    <source>
        <dbReference type="ARBA" id="ARBA00012775"/>
    </source>
</evidence>
<comment type="pathway">
    <text evidence="2">Purine metabolism; IMP biosynthesis via salvage pathway; IMP from AMP: step 1/1.</text>
</comment>
<evidence type="ECO:0000256" key="2">
    <source>
        <dbReference type="ARBA" id="ARBA00004955"/>
    </source>
</evidence>
<feature type="compositionally biased region" description="Polar residues" evidence="11">
    <location>
        <begin position="567"/>
        <end position="583"/>
    </location>
</feature>
<dbReference type="EC" id="3.5.4.6" evidence="4"/>
<dbReference type="GO" id="GO:0046872">
    <property type="term" value="F:metal ion binding"/>
    <property type="evidence" value="ECO:0007669"/>
    <property type="project" value="UniProtKB-KW"/>
</dbReference>
<dbReference type="HOGENOM" id="CLU_331556_0_0_1"/>
<dbReference type="GO" id="GO:0005829">
    <property type="term" value="C:cytosol"/>
    <property type="evidence" value="ECO:0007669"/>
    <property type="project" value="TreeGrafter"/>
</dbReference>
<protein>
    <recommendedName>
        <fullName evidence="9">AMP deaminase</fullName>
        <ecNumber evidence="4">3.5.4.6</ecNumber>
    </recommendedName>
    <alternativeName>
        <fullName evidence="10">Myoadenylate deaminase</fullName>
    </alternativeName>
</protein>
<evidence type="ECO:0000256" key="3">
    <source>
        <dbReference type="ARBA" id="ARBA00006676"/>
    </source>
</evidence>
<dbReference type="EMBL" id="GL877473">
    <property type="protein sequence ID" value="ELA46000.1"/>
    <property type="molecule type" value="Genomic_DNA"/>
</dbReference>
<feature type="compositionally biased region" description="Polar residues" evidence="11">
    <location>
        <begin position="503"/>
        <end position="538"/>
    </location>
</feature>
<feature type="region of interest" description="Disordered" evidence="11">
    <location>
        <begin position="498"/>
        <end position="538"/>
    </location>
</feature>
<proteinExistence type="inferred from homology"/>
<dbReference type="InterPro" id="IPR006650">
    <property type="entry name" value="A/AMP_deam_AS"/>
</dbReference>
<comment type="cofactor">
    <cofactor evidence="1">
        <name>Zn(2+)</name>
        <dbReference type="ChEBI" id="CHEBI:29105"/>
    </cofactor>
</comment>
<comment type="similarity">
    <text evidence="3">Belongs to the metallo-dependent hydrolases superfamily. Adenosine and AMP deaminases family.</text>
</comment>
<gene>
    <name evidence="12" type="ORF">VCUG_02511</name>
</gene>
<dbReference type="Pfam" id="PF19326">
    <property type="entry name" value="AMP_deaminase"/>
    <property type="match status" value="2"/>
</dbReference>
<dbReference type="InterPro" id="IPR032466">
    <property type="entry name" value="Metal_Hydrolase"/>
</dbReference>
<dbReference type="GO" id="GO:0032264">
    <property type="term" value="P:IMP salvage"/>
    <property type="evidence" value="ECO:0007669"/>
    <property type="project" value="UniProtKB-UniPathway"/>
</dbReference>
<dbReference type="GeneID" id="19880372"/>
<dbReference type="OrthoDB" id="1723809at2759"/>
<keyword evidence="13" id="KW-1185">Reference proteome</keyword>
<keyword evidence="5" id="KW-0479">Metal-binding</keyword>
<keyword evidence="8" id="KW-0546">Nucleotide metabolism</keyword>
<dbReference type="FunFam" id="4.10.800.20:FF:000001">
    <property type="entry name" value="AMP deaminase"/>
    <property type="match status" value="1"/>
</dbReference>
<dbReference type="OMA" id="PRISIYC"/>
<evidence type="ECO:0000256" key="11">
    <source>
        <dbReference type="SAM" id="MobiDB-lite"/>
    </source>
</evidence>
<feature type="compositionally biased region" description="Basic and acidic residues" evidence="11">
    <location>
        <begin position="599"/>
        <end position="608"/>
    </location>
</feature>
<organism evidence="12 13">
    <name type="scientific">Vavraia culicis (isolate floridensis)</name>
    <name type="common">Microsporidian parasite</name>
    <dbReference type="NCBI Taxonomy" id="948595"/>
    <lineage>
        <taxon>Eukaryota</taxon>
        <taxon>Fungi</taxon>
        <taxon>Fungi incertae sedis</taxon>
        <taxon>Microsporidia</taxon>
        <taxon>Pleistophoridae</taxon>
        <taxon>Vavraia</taxon>
    </lineage>
</organism>
<evidence type="ECO:0000313" key="13">
    <source>
        <dbReference type="Proteomes" id="UP000011081"/>
    </source>
</evidence>
<dbReference type="InterPro" id="IPR006329">
    <property type="entry name" value="AMPD"/>
</dbReference>
<evidence type="ECO:0000256" key="8">
    <source>
        <dbReference type="ARBA" id="ARBA00023080"/>
    </source>
</evidence>
<dbReference type="GO" id="GO:0003876">
    <property type="term" value="F:AMP deaminase activity"/>
    <property type="evidence" value="ECO:0007669"/>
    <property type="project" value="UniProtKB-EC"/>
</dbReference>
<dbReference type="Gene3D" id="3.20.20.140">
    <property type="entry name" value="Metal-dependent hydrolases"/>
    <property type="match status" value="2"/>
</dbReference>
<evidence type="ECO:0000256" key="7">
    <source>
        <dbReference type="ARBA" id="ARBA00022833"/>
    </source>
</evidence>
<dbReference type="UniPathway" id="UPA00591">
    <property type="reaction ID" value="UER00663"/>
</dbReference>
<dbReference type="SUPFAM" id="SSF51556">
    <property type="entry name" value="Metallo-dependent hydrolases"/>
    <property type="match status" value="2"/>
</dbReference>
<dbReference type="InParanoid" id="L2GSE2"/>
<keyword evidence="7" id="KW-0862">Zinc</keyword>
<dbReference type="PANTHER" id="PTHR11359:SF0">
    <property type="entry name" value="AMP DEAMINASE"/>
    <property type="match status" value="1"/>
</dbReference>
<accession>L2GSE2</accession>
<evidence type="ECO:0000256" key="5">
    <source>
        <dbReference type="ARBA" id="ARBA00022723"/>
    </source>
</evidence>
<evidence type="ECO:0000313" key="12">
    <source>
        <dbReference type="EMBL" id="ELA46000.1"/>
    </source>
</evidence>
<sequence>MHKQMFNTWNDYEDANENKELFHKLLNAIHLRRKYMRYSVSCKFSRYYYRNGVFYLVKDDADKGKKDEINAFLEEYSTEKERLYLSHTNLSAQIDGLSINTNFNTKDSGCPKSENLKKMRSINDKNGDILKPIPIEEYYSDCVYVLNVCNNRPIKSLSYRRLEHLKHSFNMYRNISASKEKEEQQKKSRKDFYTVYKVDNHIHHSAAINCKHLLKFIKRKIKFNSDDVVYEKDGKAYTLREVFKQLNITVDELRIENIDTHSHTDTFHRFDRFNNKYNLLGQSLLREIFLKYDNFINGRYLAELTKELINYYKENKYQNVELRISVYGKDKDEFYRLAHWIESNKLYSKHIKWVVQIPRLFPNLKERCNIESFGEMLRNIFDPLFKATEFADEKGKAFVCNKAYDDRYKGMYRMCTYRNYNNSPKAEDDNTRFDTKYVVGCDTDENNGKDNSKEGEMGGEVAKNKYITCKKCAGYYLDMRTNVANNETSDQVFCDRAERKKQNNSGQSITSLNKGHNTTTNICGNNHLQSGTNQSNETVHIRGKNNQGIDYGTRTQPAAYLREERPQSFNKVSTSSNAPSSYDGNECICSVDPSDGPSENEKPKSERSEAIARLNSEKHKMSLICNFLKNLGGFDTVDDESIRERKYHQKFPSPDEWTHSENPPYSYYIYFLYSNIKMLNDFRRSKKLNTFKFTPHSGETGDYEHLVNAFLTADSICHGVQLRKCFPLTYIFYICQIGVTMSPLSNNSLFIALEKNPFINFFNIGMNVSLSTDDPLHFHFTRDPLMEEYSVITQLYKLSSVDQCELARNSVIQSNFSFEWKKEVIGNFYKEGTESNDIVKTNVPNIRIHYRWLMLCRERELIGYVITK</sequence>
<evidence type="ECO:0000256" key="9">
    <source>
        <dbReference type="ARBA" id="ARBA00072037"/>
    </source>
</evidence>
<dbReference type="RefSeq" id="XP_008075518.1">
    <property type="nucleotide sequence ID" value="XM_008077327.1"/>
</dbReference>
<dbReference type="Proteomes" id="UP000011081">
    <property type="component" value="Unassembled WGS sequence"/>
</dbReference>
<evidence type="ECO:0000256" key="1">
    <source>
        <dbReference type="ARBA" id="ARBA00001947"/>
    </source>
</evidence>
<dbReference type="PANTHER" id="PTHR11359">
    <property type="entry name" value="AMP DEAMINASE"/>
    <property type="match status" value="1"/>
</dbReference>